<gene>
    <name evidence="1" type="ORF">FGO68_gene5612</name>
</gene>
<organism evidence="1 2">
    <name type="scientific">Halteria grandinella</name>
    <dbReference type="NCBI Taxonomy" id="5974"/>
    <lineage>
        <taxon>Eukaryota</taxon>
        <taxon>Sar</taxon>
        <taxon>Alveolata</taxon>
        <taxon>Ciliophora</taxon>
        <taxon>Intramacronucleata</taxon>
        <taxon>Spirotrichea</taxon>
        <taxon>Stichotrichia</taxon>
        <taxon>Sporadotrichida</taxon>
        <taxon>Halteriidae</taxon>
        <taxon>Halteria</taxon>
    </lineage>
</organism>
<sequence length="115" mass="12326">MMKLTQKLMRNVMKRLRVIDHLTMVVKSGDQLLRLNQASDLGGAAFSTLLSDLTVVSDFVAAGDAGAEDALESVLQKPLPLNTTPTLLQSLRTAPLQSGQISIAGSEKDCTASNW</sequence>
<name>A0A8J8NA48_HALGN</name>
<reference evidence="1" key="1">
    <citation type="submission" date="2019-06" db="EMBL/GenBank/DDBJ databases">
        <authorList>
            <person name="Zheng W."/>
        </authorList>
    </citation>
    <scope>NUCLEOTIDE SEQUENCE</scope>
    <source>
        <strain evidence="1">QDHG01</strain>
    </source>
</reference>
<comment type="caution">
    <text evidence="1">The sequence shown here is derived from an EMBL/GenBank/DDBJ whole genome shotgun (WGS) entry which is preliminary data.</text>
</comment>
<keyword evidence="2" id="KW-1185">Reference proteome</keyword>
<proteinExistence type="predicted"/>
<dbReference type="EMBL" id="RRYP01031510">
    <property type="protein sequence ID" value="TNV70946.1"/>
    <property type="molecule type" value="Genomic_DNA"/>
</dbReference>
<accession>A0A8J8NA48</accession>
<dbReference type="Proteomes" id="UP000785679">
    <property type="component" value="Unassembled WGS sequence"/>
</dbReference>
<evidence type="ECO:0000313" key="1">
    <source>
        <dbReference type="EMBL" id="TNV70946.1"/>
    </source>
</evidence>
<evidence type="ECO:0000313" key="2">
    <source>
        <dbReference type="Proteomes" id="UP000785679"/>
    </source>
</evidence>
<dbReference type="AlphaFoldDB" id="A0A8J8NA48"/>
<protein>
    <submittedName>
        <fullName evidence="1">Uncharacterized protein</fullName>
    </submittedName>
</protein>